<dbReference type="Pfam" id="PF01206">
    <property type="entry name" value="TusA"/>
    <property type="match status" value="1"/>
</dbReference>
<dbReference type="Proteomes" id="UP000605253">
    <property type="component" value="Unassembled WGS sequence"/>
</dbReference>
<dbReference type="PANTHER" id="PTHR33279">
    <property type="entry name" value="SULFUR CARRIER PROTEIN YEDF-RELATED"/>
    <property type="match status" value="1"/>
</dbReference>
<dbReference type="InterPro" id="IPR036868">
    <property type="entry name" value="TusA-like_sf"/>
</dbReference>
<organism evidence="3 4">
    <name type="scientific">Marinicella pacifica</name>
    <dbReference type="NCBI Taxonomy" id="1171543"/>
    <lineage>
        <taxon>Bacteria</taxon>
        <taxon>Pseudomonadati</taxon>
        <taxon>Pseudomonadota</taxon>
        <taxon>Gammaproteobacteria</taxon>
        <taxon>Lysobacterales</taxon>
        <taxon>Marinicellaceae</taxon>
        <taxon>Marinicella</taxon>
    </lineage>
</organism>
<protein>
    <recommendedName>
        <fullName evidence="2">UPF0033 domain-containing protein</fullName>
    </recommendedName>
</protein>
<reference evidence="3" key="2">
    <citation type="submission" date="2020-09" db="EMBL/GenBank/DDBJ databases">
        <authorList>
            <person name="Sun Q."/>
            <person name="Zhou Y."/>
        </authorList>
    </citation>
    <scope>NUCLEOTIDE SEQUENCE</scope>
    <source>
        <strain evidence="3">CGMCC 1.12181</strain>
    </source>
</reference>
<gene>
    <name evidence="3" type="ORF">GCM10011365_20280</name>
</gene>
<dbReference type="PROSITE" id="PS01148">
    <property type="entry name" value="UPF0033"/>
    <property type="match status" value="1"/>
</dbReference>
<accession>A0A917FSY7</accession>
<keyword evidence="4" id="KW-1185">Reference proteome</keyword>
<dbReference type="Gene3D" id="3.30.110.40">
    <property type="entry name" value="TusA-like domain"/>
    <property type="match status" value="1"/>
</dbReference>
<dbReference type="EMBL" id="BMEO01000009">
    <property type="protein sequence ID" value="GGF98922.1"/>
    <property type="molecule type" value="Genomic_DNA"/>
</dbReference>
<reference evidence="3" key="1">
    <citation type="journal article" date="2014" name="Int. J. Syst. Evol. Microbiol.">
        <title>Complete genome sequence of Corynebacterium casei LMG S-19264T (=DSM 44701T), isolated from a smear-ripened cheese.</title>
        <authorList>
            <consortium name="US DOE Joint Genome Institute (JGI-PGF)"/>
            <person name="Walter F."/>
            <person name="Albersmeier A."/>
            <person name="Kalinowski J."/>
            <person name="Ruckert C."/>
        </authorList>
    </citation>
    <scope>NUCLEOTIDE SEQUENCE</scope>
    <source>
        <strain evidence="3">CGMCC 1.12181</strain>
    </source>
</reference>
<sequence length="78" mass="8651">MTELSEVDIDATGLLCPQPLLKLKQAMSKLAVGQQLCIAVTDKHAELDFQVWCERFGHRLAGPIEQSDRQLFVVKKGG</sequence>
<evidence type="ECO:0000313" key="3">
    <source>
        <dbReference type="EMBL" id="GGF98922.1"/>
    </source>
</evidence>
<dbReference type="AlphaFoldDB" id="A0A917FSY7"/>
<comment type="caution">
    <text evidence="3">The sequence shown here is derived from an EMBL/GenBank/DDBJ whole genome shotgun (WGS) entry which is preliminary data.</text>
</comment>
<evidence type="ECO:0000259" key="2">
    <source>
        <dbReference type="PROSITE" id="PS01148"/>
    </source>
</evidence>
<evidence type="ECO:0000313" key="4">
    <source>
        <dbReference type="Proteomes" id="UP000605253"/>
    </source>
</evidence>
<evidence type="ECO:0000256" key="1">
    <source>
        <dbReference type="ARBA" id="ARBA00008984"/>
    </source>
</evidence>
<dbReference type="CDD" id="cd00291">
    <property type="entry name" value="SirA_YedF_YeeD"/>
    <property type="match status" value="1"/>
</dbReference>
<dbReference type="RefSeq" id="WP_188365628.1">
    <property type="nucleotide sequence ID" value="NZ_BAABJF010000010.1"/>
</dbReference>
<proteinExistence type="inferred from homology"/>
<dbReference type="SUPFAM" id="SSF64307">
    <property type="entry name" value="SirA-like"/>
    <property type="match status" value="1"/>
</dbReference>
<comment type="similarity">
    <text evidence="1">Belongs to the sulfur carrier protein TusA family.</text>
</comment>
<dbReference type="InterPro" id="IPR001455">
    <property type="entry name" value="TusA-like"/>
</dbReference>
<name>A0A917FSY7_9GAMM</name>
<dbReference type="PANTHER" id="PTHR33279:SF6">
    <property type="entry name" value="SULFUR CARRIER PROTEIN YEDF-RELATED"/>
    <property type="match status" value="1"/>
</dbReference>
<feature type="domain" description="UPF0033" evidence="2">
    <location>
        <begin position="9"/>
        <end position="33"/>
    </location>
</feature>